<reference evidence="3 4" key="1">
    <citation type="submission" date="2020-03" db="EMBL/GenBank/DDBJ databases">
        <title>Genomic Encyclopedia of Type Strains, Phase IV (KMG-IV): sequencing the most valuable type-strain genomes for metagenomic binning, comparative biology and taxonomic classification.</title>
        <authorList>
            <person name="Goeker M."/>
        </authorList>
    </citation>
    <scope>NUCLEOTIDE SEQUENCE [LARGE SCALE GENOMIC DNA]</scope>
    <source>
        <strain evidence="3 4">DSM 7225</strain>
    </source>
</reference>
<evidence type="ECO:0000313" key="3">
    <source>
        <dbReference type="EMBL" id="NJB99299.1"/>
    </source>
</evidence>
<evidence type="ECO:0000313" key="4">
    <source>
        <dbReference type="Proteomes" id="UP000531251"/>
    </source>
</evidence>
<evidence type="ECO:0000259" key="1">
    <source>
        <dbReference type="Pfam" id="PF04773"/>
    </source>
</evidence>
<organism evidence="3 4">
    <name type="scientific">Sphingomonas trueperi</name>
    <dbReference type="NCBI Taxonomy" id="53317"/>
    <lineage>
        <taxon>Bacteria</taxon>
        <taxon>Pseudomonadati</taxon>
        <taxon>Pseudomonadota</taxon>
        <taxon>Alphaproteobacteria</taxon>
        <taxon>Sphingomonadales</taxon>
        <taxon>Sphingomonadaceae</taxon>
        <taxon>Sphingomonas</taxon>
    </lineage>
</organism>
<name>A0A7X5Y1J4_9SPHN</name>
<dbReference type="Proteomes" id="UP000531251">
    <property type="component" value="Unassembled WGS sequence"/>
</dbReference>
<comment type="caution">
    <text evidence="3">The sequence shown here is derived from an EMBL/GenBank/DDBJ whole genome shotgun (WGS) entry which is preliminary data.</text>
</comment>
<dbReference type="GO" id="GO:0016989">
    <property type="term" value="F:sigma factor antagonist activity"/>
    <property type="evidence" value="ECO:0007669"/>
    <property type="project" value="TreeGrafter"/>
</dbReference>
<dbReference type="InterPro" id="IPR032623">
    <property type="entry name" value="FecR_N"/>
</dbReference>
<evidence type="ECO:0000259" key="2">
    <source>
        <dbReference type="Pfam" id="PF16220"/>
    </source>
</evidence>
<dbReference type="PIRSF" id="PIRSF018266">
    <property type="entry name" value="FecR"/>
    <property type="match status" value="1"/>
</dbReference>
<dbReference type="Pfam" id="PF04773">
    <property type="entry name" value="FecR"/>
    <property type="match status" value="1"/>
</dbReference>
<keyword evidence="3" id="KW-0472">Membrane</keyword>
<gene>
    <name evidence="3" type="ORF">GGR89_003640</name>
</gene>
<dbReference type="Pfam" id="PF16220">
    <property type="entry name" value="DUF4880"/>
    <property type="match status" value="1"/>
</dbReference>
<dbReference type="EMBL" id="JAATJB010000014">
    <property type="protein sequence ID" value="NJB99299.1"/>
    <property type="molecule type" value="Genomic_DNA"/>
</dbReference>
<dbReference type="RefSeq" id="WP_125974869.1">
    <property type="nucleotide sequence ID" value="NZ_BAAADY010000016.1"/>
</dbReference>
<dbReference type="Gene3D" id="2.60.120.1440">
    <property type="match status" value="1"/>
</dbReference>
<keyword evidence="3" id="KW-0812">Transmembrane</keyword>
<keyword evidence="4" id="KW-1185">Reference proteome</keyword>
<protein>
    <submittedName>
        <fullName evidence="3">Transmembrane sensor</fullName>
    </submittedName>
</protein>
<dbReference type="InterPro" id="IPR006860">
    <property type="entry name" value="FecR"/>
</dbReference>
<dbReference type="InterPro" id="IPR012373">
    <property type="entry name" value="Ferrdict_sens_TM"/>
</dbReference>
<dbReference type="PANTHER" id="PTHR30273:SF2">
    <property type="entry name" value="PROTEIN FECR"/>
    <property type="match status" value="1"/>
</dbReference>
<accession>A0A7X5Y1J4</accession>
<proteinExistence type="predicted"/>
<dbReference type="AlphaFoldDB" id="A0A7X5Y1J4"/>
<dbReference type="PANTHER" id="PTHR30273">
    <property type="entry name" value="PERIPLASMIC SIGNAL SENSOR AND SIGMA FACTOR ACTIVATOR FECR-RELATED"/>
    <property type="match status" value="1"/>
</dbReference>
<feature type="domain" description="FecR N-terminal" evidence="2">
    <location>
        <begin position="12"/>
        <end position="53"/>
    </location>
</feature>
<sequence>MIFRSEPEHANRQAGEWLARLHADDRASEDETAFRAWLDADPSHQNAFERAAMVWDAVPGLSATDFAPPPPARVSRRAMLAGGGAVMLAGGLTLGWRQAYAGVYRTDVGEQRRLVLEDGSRVMLDTDTRIRFFVRNAVRTLALGAGRIDLDIAADPRPFVIDMGARRATARAGRLDLRREGDAVAITAIQGSARVETAGASVALAPGNRIAMAVGQPDRIDQPELDDLIAWQSGRLAFRDETLAHAAAEMNRYSTHALVVADPRAAALRLSGVYRVGDSEAFARSLALLLPVRVASDGQTIRISSTDR</sequence>
<feature type="domain" description="FecR protein" evidence="1">
    <location>
        <begin position="103"/>
        <end position="193"/>
    </location>
</feature>